<dbReference type="Gene3D" id="3.30.200.100">
    <property type="entry name" value="MucB/RseB, C-terminal domain"/>
    <property type="match status" value="1"/>
</dbReference>
<feature type="transmembrane region" description="Helical" evidence="2">
    <location>
        <begin position="37"/>
        <end position="59"/>
    </location>
</feature>
<dbReference type="Proteomes" id="UP000250462">
    <property type="component" value="Unassembled WGS sequence"/>
</dbReference>
<dbReference type="GO" id="GO:0045152">
    <property type="term" value="F:antisigma factor binding"/>
    <property type="evidence" value="ECO:0007669"/>
    <property type="project" value="TreeGrafter"/>
</dbReference>
<keyword evidence="5" id="KW-1185">Reference proteome</keyword>
<keyword evidence="2" id="KW-1133">Transmembrane helix</keyword>
<dbReference type="Gene3D" id="2.50.20.10">
    <property type="entry name" value="Lipoprotein localisation LolA/LolB/LppX"/>
    <property type="match status" value="1"/>
</dbReference>
<dbReference type="InterPro" id="IPR005588">
    <property type="entry name" value="MucB_RseB"/>
</dbReference>
<evidence type="ECO:0000256" key="2">
    <source>
        <dbReference type="SAM" id="Phobius"/>
    </source>
</evidence>
<dbReference type="PANTHER" id="PTHR38782">
    <property type="match status" value="1"/>
</dbReference>
<dbReference type="PANTHER" id="PTHR38782:SF1">
    <property type="entry name" value="SIGMA-E FACTOR REGULATORY PROTEIN RSEB"/>
    <property type="match status" value="1"/>
</dbReference>
<dbReference type="InterPro" id="IPR033434">
    <property type="entry name" value="MucB/RseB_N"/>
</dbReference>
<dbReference type="GO" id="GO:0032885">
    <property type="term" value="P:regulation of polysaccharide biosynthetic process"/>
    <property type="evidence" value="ECO:0007669"/>
    <property type="project" value="TreeGrafter"/>
</dbReference>
<feature type="region of interest" description="Disordered" evidence="1">
    <location>
        <begin position="1"/>
        <end position="34"/>
    </location>
</feature>
<organism evidence="4 5">
    <name type="scientific">Phytoactinopolyspora halophila</name>
    <dbReference type="NCBI Taxonomy" id="1981511"/>
    <lineage>
        <taxon>Bacteria</taxon>
        <taxon>Bacillati</taxon>
        <taxon>Actinomycetota</taxon>
        <taxon>Actinomycetes</taxon>
        <taxon>Jiangellales</taxon>
        <taxon>Jiangellaceae</taxon>
        <taxon>Phytoactinopolyspora</taxon>
    </lineage>
</organism>
<dbReference type="InterPro" id="IPR038484">
    <property type="entry name" value="MucB/RseB_C_sf"/>
</dbReference>
<keyword evidence="2" id="KW-0472">Membrane</keyword>
<protein>
    <recommendedName>
        <fullName evidence="3">MucB/RseB N-terminal domain-containing protein</fullName>
    </recommendedName>
</protein>
<comment type="caution">
    <text evidence="4">The sequence shown here is derived from an EMBL/GenBank/DDBJ whole genome shotgun (WGS) entry which is preliminary data.</text>
</comment>
<dbReference type="GO" id="GO:0030288">
    <property type="term" value="C:outer membrane-bounded periplasmic space"/>
    <property type="evidence" value="ECO:0007669"/>
    <property type="project" value="TreeGrafter"/>
</dbReference>
<dbReference type="Pfam" id="PF03888">
    <property type="entry name" value="MucB_RseB"/>
    <property type="match status" value="1"/>
</dbReference>
<sequence length="392" mass="41654">MRLPVRARGSPVSDRLRRAGDGRPLGSRPGVGTRRGALAVPTLLGVLVLLVVPVTAGAAPDSLAGTDDADAVELLTRSAGARDRISYQGTQYVSAWSTLRKSQASASAVVKVRHQAGGPTEVGVQDTQTAILHGESGTTWLADGGGPVDLLIGAYDVYLVGEASVAGRRADVVEARRADGSLAARLWLDRQTALSLRRETYTTAGQLLNASAFVDISITPAPTCCVRHHLESAWPSSPGRPAPAEPSGLRWEDITKLRENGFRCLETLGEDVVLYEARQLGDAVQLSYSDGVMSVSVFEQPGQLDPQRLDGYVPHEVGNGVVYTREGPPARFTWSSNGQVITVVADAPAEIVDDVLRAMPPENPEEVRQDDGLVARIGRGAQKVGSWLNPFG</sequence>
<gene>
    <name evidence="4" type="ORF">DPM12_10130</name>
</gene>
<name>A0A329QR52_9ACTN</name>
<accession>A0A329QR52</accession>
<evidence type="ECO:0000259" key="3">
    <source>
        <dbReference type="Pfam" id="PF03888"/>
    </source>
</evidence>
<evidence type="ECO:0000313" key="5">
    <source>
        <dbReference type="Proteomes" id="UP000250462"/>
    </source>
</evidence>
<proteinExistence type="predicted"/>
<evidence type="ECO:0000256" key="1">
    <source>
        <dbReference type="SAM" id="MobiDB-lite"/>
    </source>
</evidence>
<reference evidence="4 5" key="1">
    <citation type="submission" date="2018-06" db="EMBL/GenBank/DDBJ databases">
        <title>Phytoactinopolyspora halophila sp. nov., a novel halophilic actinomycete isolated from a saline soil in China.</title>
        <authorList>
            <person name="Tang S.-K."/>
        </authorList>
    </citation>
    <scope>NUCLEOTIDE SEQUENCE [LARGE SCALE GENOMIC DNA]</scope>
    <source>
        <strain evidence="4 5">YIM 96934</strain>
    </source>
</reference>
<keyword evidence="2" id="KW-0812">Transmembrane</keyword>
<evidence type="ECO:0000313" key="4">
    <source>
        <dbReference type="EMBL" id="RAW14837.1"/>
    </source>
</evidence>
<dbReference type="EMBL" id="QMIG01000007">
    <property type="protein sequence ID" value="RAW14837.1"/>
    <property type="molecule type" value="Genomic_DNA"/>
</dbReference>
<dbReference type="AlphaFoldDB" id="A0A329QR52"/>
<feature type="domain" description="MucB/RseB N-terminal" evidence="3">
    <location>
        <begin position="140"/>
        <end position="220"/>
    </location>
</feature>